<dbReference type="EMBL" id="BPLR01003443">
    <property type="protein sequence ID" value="GIX84618.1"/>
    <property type="molecule type" value="Genomic_DNA"/>
</dbReference>
<organism evidence="2 3">
    <name type="scientific">Caerostris extrusa</name>
    <name type="common">Bark spider</name>
    <name type="synonym">Caerostris bankana</name>
    <dbReference type="NCBI Taxonomy" id="172846"/>
    <lineage>
        <taxon>Eukaryota</taxon>
        <taxon>Metazoa</taxon>
        <taxon>Ecdysozoa</taxon>
        <taxon>Arthropoda</taxon>
        <taxon>Chelicerata</taxon>
        <taxon>Arachnida</taxon>
        <taxon>Araneae</taxon>
        <taxon>Araneomorphae</taxon>
        <taxon>Entelegynae</taxon>
        <taxon>Araneoidea</taxon>
        <taxon>Araneidae</taxon>
        <taxon>Caerostris</taxon>
    </lineage>
</organism>
<keyword evidence="3" id="KW-1185">Reference proteome</keyword>
<name>A0AAV4NLA3_CAEEX</name>
<protein>
    <submittedName>
        <fullName evidence="2">Uncharacterized protein</fullName>
    </submittedName>
</protein>
<feature type="region of interest" description="Disordered" evidence="1">
    <location>
        <begin position="1"/>
        <end position="43"/>
    </location>
</feature>
<evidence type="ECO:0000256" key="1">
    <source>
        <dbReference type="SAM" id="MobiDB-lite"/>
    </source>
</evidence>
<sequence>QMQVEDQRCIRSNAVTRAASDARREDRRSETDASNSNSNYYQVPLSLKKNGCNHAFG</sequence>
<evidence type="ECO:0000313" key="2">
    <source>
        <dbReference type="EMBL" id="GIX84618.1"/>
    </source>
</evidence>
<accession>A0AAV4NLA3</accession>
<proteinExistence type="predicted"/>
<dbReference type="AlphaFoldDB" id="A0AAV4NLA3"/>
<feature type="non-terminal residue" evidence="2">
    <location>
        <position position="1"/>
    </location>
</feature>
<evidence type="ECO:0000313" key="3">
    <source>
        <dbReference type="Proteomes" id="UP001054945"/>
    </source>
</evidence>
<reference evidence="2 3" key="1">
    <citation type="submission" date="2021-06" db="EMBL/GenBank/DDBJ databases">
        <title>Caerostris extrusa draft genome.</title>
        <authorList>
            <person name="Kono N."/>
            <person name="Arakawa K."/>
        </authorList>
    </citation>
    <scope>NUCLEOTIDE SEQUENCE [LARGE SCALE GENOMIC DNA]</scope>
</reference>
<feature type="compositionally biased region" description="Basic and acidic residues" evidence="1">
    <location>
        <begin position="20"/>
        <end position="31"/>
    </location>
</feature>
<dbReference type="Proteomes" id="UP001054945">
    <property type="component" value="Unassembled WGS sequence"/>
</dbReference>
<comment type="caution">
    <text evidence="2">The sequence shown here is derived from an EMBL/GenBank/DDBJ whole genome shotgun (WGS) entry which is preliminary data.</text>
</comment>
<gene>
    <name evidence="2" type="ORF">CEXT_807251</name>
</gene>